<dbReference type="GO" id="GO:0005524">
    <property type="term" value="F:ATP binding"/>
    <property type="evidence" value="ECO:0007669"/>
    <property type="project" value="InterPro"/>
</dbReference>
<evidence type="ECO:0000256" key="1">
    <source>
        <dbReference type="ARBA" id="ARBA00009670"/>
    </source>
</evidence>
<dbReference type="PROSITE" id="PS50011">
    <property type="entry name" value="PROTEIN_KINASE_DOM"/>
    <property type="match status" value="1"/>
</dbReference>
<dbReference type="InterPro" id="IPR004147">
    <property type="entry name" value="ABC1_dom"/>
</dbReference>
<dbReference type="Proteomes" id="UP001465755">
    <property type="component" value="Unassembled WGS sequence"/>
</dbReference>
<dbReference type="InterPro" id="IPR050154">
    <property type="entry name" value="UbiB_kinase"/>
</dbReference>
<feature type="region of interest" description="Disordered" evidence="2">
    <location>
        <begin position="19"/>
        <end position="40"/>
    </location>
</feature>
<sequence length="853" mass="92242">MMRLGQACLPNAGAGAAGLIAPPTPQLGGPRKKSRHSRHGLQIRAATSGLRIGDMSKQMKDMRKQMEEDAQLGSLMAGLRGQNIDDSDFADANVVMRLVEVDRDEQDALPQVYSPPAIRDYWGRRPVAVVTRVAQLLNISWGFLSKLGVDALRGRLQQNEVARAIELRNIVTSLGPAYIKLGQALSIRPDLLSPAAMVELQKLCDKVPSFDDKVAMAVVQQEFGKPWQEVFASLSPSPIAAASLGQVYRGTLRSGEDVAVKVQRPFVLETVTVDLFILRSVAVFLQRFNIPTDFTALLDEWATRFFEELDYVHEGQNGTRFAEMMRSDLPQVVVPPTFEAYTTRRVLTTGWLEGEKLSQSKEGDVAQLVNLGVVAYLKQLLDTGFFHADPHPGNLMRTPDGRLAILDFGLMSTVGDNIKYGMIEAISHLIHRDYAAIAQDFVTLDFIEAGTDLSPILPVLAKVFDQALEGGGAKNINFQELAADLAQITFDYPFRIPPYFALIIRAISVLEGIALVGDPDFALVDEAYPYIAKRLLTDKSPRLQAALRYMIYGKENVFDAERLIDLLGAFETFREASQSARGNMDGDSDAFVLPTNDNTQGRSATSSTSSTGASTSGREQQTPQTSTSQSSGFGFPQLFPTPTLFPVPAFGLFSLPELLISPLTGFLGGPGAGGTGALQLPAASSSASGGVAKYTPGQATQGGSGTGRAAREALKFVLSKEGAFFREFLMTEIVVSIDGMSRKQLAMLAERLGLQSAMIPIVLPGVGRTMYPLAPEVSAKDEKAVQNVAKIADFLLGGQAQRFAGSADPMEGLRLAQELAPFLPAVASEILPEVIARLVSRVSARALRLAVEE</sequence>
<evidence type="ECO:0000313" key="5">
    <source>
        <dbReference type="Proteomes" id="UP001465755"/>
    </source>
</evidence>
<dbReference type="SUPFAM" id="SSF56112">
    <property type="entry name" value="Protein kinase-like (PK-like)"/>
    <property type="match status" value="1"/>
</dbReference>
<dbReference type="CDD" id="cd05121">
    <property type="entry name" value="ABC1_ADCK3-like"/>
    <property type="match status" value="1"/>
</dbReference>
<accession>A0AAW1NK51</accession>
<dbReference type="EMBL" id="JALJOQ010000258">
    <property type="protein sequence ID" value="KAK9787007.1"/>
    <property type="molecule type" value="Genomic_DNA"/>
</dbReference>
<comment type="caution">
    <text evidence="4">The sequence shown here is derived from an EMBL/GenBank/DDBJ whole genome shotgun (WGS) entry which is preliminary data.</text>
</comment>
<dbReference type="PANTHER" id="PTHR10566:SF117">
    <property type="entry name" value="UNUSUAL PROTEIN KINASE-RELATED"/>
    <property type="match status" value="1"/>
</dbReference>
<protein>
    <recommendedName>
        <fullName evidence="3">Protein kinase domain-containing protein</fullName>
    </recommendedName>
</protein>
<dbReference type="GO" id="GO:0009507">
    <property type="term" value="C:chloroplast"/>
    <property type="evidence" value="ECO:0007669"/>
    <property type="project" value="TreeGrafter"/>
</dbReference>
<dbReference type="Pfam" id="PF03109">
    <property type="entry name" value="ABC1"/>
    <property type="match status" value="1"/>
</dbReference>
<gene>
    <name evidence="4" type="ORF">WJX73_009983</name>
</gene>
<name>A0AAW1NK51_9CHLO</name>
<comment type="similarity">
    <text evidence="1">Belongs to the protein kinase superfamily. ADCK protein kinase family.</text>
</comment>
<keyword evidence="5" id="KW-1185">Reference proteome</keyword>
<feature type="domain" description="Protein kinase" evidence="3">
    <location>
        <begin position="233"/>
        <end position="558"/>
    </location>
</feature>
<dbReference type="AlphaFoldDB" id="A0AAW1NK51"/>
<dbReference type="GO" id="GO:0004672">
    <property type="term" value="F:protein kinase activity"/>
    <property type="evidence" value="ECO:0007669"/>
    <property type="project" value="InterPro"/>
</dbReference>
<feature type="compositionally biased region" description="Low complexity" evidence="2">
    <location>
        <begin position="603"/>
        <end position="633"/>
    </location>
</feature>
<feature type="region of interest" description="Disordered" evidence="2">
    <location>
        <begin position="580"/>
        <end position="633"/>
    </location>
</feature>
<dbReference type="InterPro" id="IPR011009">
    <property type="entry name" value="Kinase-like_dom_sf"/>
</dbReference>
<evidence type="ECO:0000259" key="3">
    <source>
        <dbReference type="PROSITE" id="PS50011"/>
    </source>
</evidence>
<reference evidence="4 5" key="1">
    <citation type="journal article" date="2024" name="Nat. Commun.">
        <title>Phylogenomics reveals the evolutionary origins of lichenization in chlorophyte algae.</title>
        <authorList>
            <person name="Puginier C."/>
            <person name="Libourel C."/>
            <person name="Otte J."/>
            <person name="Skaloud P."/>
            <person name="Haon M."/>
            <person name="Grisel S."/>
            <person name="Petersen M."/>
            <person name="Berrin J.G."/>
            <person name="Delaux P.M."/>
            <person name="Dal Grande F."/>
            <person name="Keller J."/>
        </authorList>
    </citation>
    <scope>NUCLEOTIDE SEQUENCE [LARGE SCALE GENOMIC DNA]</scope>
    <source>
        <strain evidence="4 5">SAG 2036</strain>
    </source>
</reference>
<proteinExistence type="inferred from homology"/>
<dbReference type="InterPro" id="IPR000719">
    <property type="entry name" value="Prot_kinase_dom"/>
</dbReference>
<dbReference type="PANTHER" id="PTHR10566">
    <property type="entry name" value="CHAPERONE-ACTIVITY OF BC1 COMPLEX CABC1 -RELATED"/>
    <property type="match status" value="1"/>
</dbReference>
<organism evidence="4 5">
    <name type="scientific">Symbiochloris irregularis</name>
    <dbReference type="NCBI Taxonomy" id="706552"/>
    <lineage>
        <taxon>Eukaryota</taxon>
        <taxon>Viridiplantae</taxon>
        <taxon>Chlorophyta</taxon>
        <taxon>core chlorophytes</taxon>
        <taxon>Trebouxiophyceae</taxon>
        <taxon>Trebouxiales</taxon>
        <taxon>Trebouxiaceae</taxon>
        <taxon>Symbiochloris</taxon>
    </lineage>
</organism>
<feature type="compositionally biased region" description="Basic residues" evidence="2">
    <location>
        <begin position="30"/>
        <end position="40"/>
    </location>
</feature>
<evidence type="ECO:0000313" key="4">
    <source>
        <dbReference type="EMBL" id="KAK9787007.1"/>
    </source>
</evidence>
<evidence type="ECO:0000256" key="2">
    <source>
        <dbReference type="SAM" id="MobiDB-lite"/>
    </source>
</evidence>